<dbReference type="EMBL" id="SNZB01000001">
    <property type="protein sequence ID" value="TDR23159.1"/>
    <property type="molecule type" value="Genomic_DNA"/>
</dbReference>
<evidence type="ECO:0000313" key="4">
    <source>
        <dbReference type="Proteomes" id="UP000295724"/>
    </source>
</evidence>
<protein>
    <recommendedName>
        <fullName evidence="5">Secreted protein</fullName>
    </recommendedName>
</protein>
<organism evidence="3 4">
    <name type="scientific">Marinicella litoralis</name>
    <dbReference type="NCBI Taxonomy" id="644220"/>
    <lineage>
        <taxon>Bacteria</taxon>
        <taxon>Pseudomonadati</taxon>
        <taxon>Pseudomonadota</taxon>
        <taxon>Gammaproteobacteria</taxon>
        <taxon>Lysobacterales</taxon>
        <taxon>Marinicellaceae</taxon>
        <taxon>Marinicella</taxon>
    </lineage>
</organism>
<evidence type="ECO:0000256" key="1">
    <source>
        <dbReference type="SAM" id="Phobius"/>
    </source>
</evidence>
<dbReference type="RefSeq" id="WP_099018182.1">
    <property type="nucleotide sequence ID" value="NZ_NIHB01000001.1"/>
</dbReference>
<keyword evidence="2" id="KW-0732">Signal</keyword>
<reference evidence="3 4" key="1">
    <citation type="submission" date="2019-03" db="EMBL/GenBank/DDBJ databases">
        <title>Genomic Encyclopedia of Type Strains, Phase IV (KMG-IV): sequencing the most valuable type-strain genomes for metagenomic binning, comparative biology and taxonomic classification.</title>
        <authorList>
            <person name="Goeker M."/>
        </authorList>
    </citation>
    <scope>NUCLEOTIDE SEQUENCE [LARGE SCALE GENOMIC DNA]</scope>
    <source>
        <strain evidence="3 4">DSM 25488</strain>
    </source>
</reference>
<sequence>MNKFLTLLLVAAVVVSSSAIAAKGDSSSPNGNPIFSMVESNQPAVINGGGVPNSSVELSFDLNGMESWDAFDDADNIIQNCLSGTAITGVGWTSVGITTEGASWLSEAGVLFTNSDGSADPNGVSLLFGAGDDFTGSGTYDSGGVVNLADVALADVESNVDGLFVLQFFEDFDDVADTIDANYTGGTLTFEGVDLVATPGPNCMMLPPPPPPVVPANNTLALLLLVLSMLGFVAYRRFA</sequence>
<dbReference type="AlphaFoldDB" id="A0A4R6XX53"/>
<evidence type="ECO:0008006" key="5">
    <source>
        <dbReference type="Google" id="ProtNLM"/>
    </source>
</evidence>
<keyword evidence="1" id="KW-1133">Transmembrane helix</keyword>
<proteinExistence type="predicted"/>
<feature type="signal peptide" evidence="2">
    <location>
        <begin position="1"/>
        <end position="21"/>
    </location>
</feature>
<comment type="caution">
    <text evidence="3">The sequence shown here is derived from an EMBL/GenBank/DDBJ whole genome shotgun (WGS) entry which is preliminary data.</text>
</comment>
<keyword evidence="1" id="KW-0812">Transmembrane</keyword>
<gene>
    <name evidence="3" type="ORF">C8D91_0017</name>
</gene>
<evidence type="ECO:0000313" key="3">
    <source>
        <dbReference type="EMBL" id="TDR23159.1"/>
    </source>
</evidence>
<name>A0A4R6XX53_9GAMM</name>
<feature type="transmembrane region" description="Helical" evidence="1">
    <location>
        <begin position="213"/>
        <end position="235"/>
    </location>
</feature>
<evidence type="ECO:0000256" key="2">
    <source>
        <dbReference type="SAM" id="SignalP"/>
    </source>
</evidence>
<keyword evidence="1" id="KW-0472">Membrane</keyword>
<dbReference type="Proteomes" id="UP000295724">
    <property type="component" value="Unassembled WGS sequence"/>
</dbReference>
<accession>A0A4R6XX53</accession>
<dbReference type="OrthoDB" id="222815at2"/>
<keyword evidence="4" id="KW-1185">Reference proteome</keyword>
<feature type="chain" id="PRO_5020583340" description="Secreted protein" evidence="2">
    <location>
        <begin position="22"/>
        <end position="239"/>
    </location>
</feature>